<gene>
    <name evidence="2" type="ORF">ACG00Y_06590</name>
</gene>
<feature type="domain" description="NADH:flavin oxidoreductase/NADH oxidase N-terminal" evidence="1">
    <location>
        <begin position="2"/>
        <end position="334"/>
    </location>
</feature>
<dbReference type="Gene3D" id="3.20.20.70">
    <property type="entry name" value="Aldolase class I"/>
    <property type="match status" value="1"/>
</dbReference>
<comment type="caution">
    <text evidence="2">The sequence shown here is derived from an EMBL/GenBank/DDBJ whole genome shotgun (WGS) entry which is preliminary data.</text>
</comment>
<dbReference type="PANTHER" id="PTHR22893">
    <property type="entry name" value="NADH OXIDOREDUCTASE-RELATED"/>
    <property type="match status" value="1"/>
</dbReference>
<reference evidence="2 3" key="1">
    <citation type="submission" date="2024-08" db="EMBL/GenBank/DDBJ databases">
        <authorList>
            <person name="Lu H."/>
        </authorList>
    </citation>
    <scope>NUCLEOTIDE SEQUENCE [LARGE SCALE GENOMIC DNA]</scope>
    <source>
        <strain evidence="2 3">LYH14W</strain>
    </source>
</reference>
<dbReference type="Pfam" id="PF00724">
    <property type="entry name" value="Oxidored_FMN"/>
    <property type="match status" value="1"/>
</dbReference>
<dbReference type="PANTHER" id="PTHR22893:SF91">
    <property type="entry name" value="NADPH DEHYDROGENASE 2-RELATED"/>
    <property type="match status" value="1"/>
</dbReference>
<keyword evidence="3" id="KW-1185">Reference proteome</keyword>
<accession>A0ABW7F1I5</accession>
<dbReference type="SUPFAM" id="SSF51395">
    <property type="entry name" value="FMN-linked oxidoreductases"/>
    <property type="match status" value="1"/>
</dbReference>
<dbReference type="EMBL" id="JBIGHV010000002">
    <property type="protein sequence ID" value="MFG6429570.1"/>
    <property type="molecule type" value="Genomic_DNA"/>
</dbReference>
<sequence>MLFEPLASSALQLRNRAVMAPMTRNRAVDANTPNALMAEYYGQRASAGLIITEGTSPSPDGLGYARIPGLFNSAQARGWKAVTDAVHAQGGKIFVQLMHTGRVSHVANLPAGAEVLGPMASACPGDIYTDSQGMQAHSTPRPMTATDIAYVVEEYANSALLAIEAGFDGVELHAANGYLIEQFLNANVNQRTDAFGGSIEGRNRFALEVARATVAAIGGDRVGIRLSPYGVFNSTGAFAEVDTQYLALTEELSKLGLAYLHLLDHSAMGAPPVPAELKARLRKAFEGNFILAGGFDRDSAERALHAGQADLIAFARPFLANPDLVTRLQANAALNAVDAATFYTPGPKGYTDYPALAA</sequence>
<dbReference type="CDD" id="cd02933">
    <property type="entry name" value="OYE_like_FMN"/>
    <property type="match status" value="1"/>
</dbReference>
<dbReference type="RefSeq" id="WP_394477126.1">
    <property type="nucleotide sequence ID" value="NZ_JBIGHV010000002.1"/>
</dbReference>
<evidence type="ECO:0000259" key="1">
    <source>
        <dbReference type="Pfam" id="PF00724"/>
    </source>
</evidence>
<name>A0ABW7F1I5_9BURK</name>
<dbReference type="InterPro" id="IPR001155">
    <property type="entry name" value="OxRdtase_FMN_N"/>
</dbReference>
<dbReference type="InterPro" id="IPR045247">
    <property type="entry name" value="Oye-like"/>
</dbReference>
<evidence type="ECO:0000313" key="2">
    <source>
        <dbReference type="EMBL" id="MFG6429570.1"/>
    </source>
</evidence>
<proteinExistence type="predicted"/>
<dbReference type="InterPro" id="IPR013785">
    <property type="entry name" value="Aldolase_TIM"/>
</dbReference>
<protein>
    <submittedName>
        <fullName evidence="2">Alkene reductase</fullName>
    </submittedName>
</protein>
<evidence type="ECO:0000313" key="3">
    <source>
        <dbReference type="Proteomes" id="UP001606210"/>
    </source>
</evidence>
<organism evidence="2 3">
    <name type="scientific">Pelomonas parva</name>
    <dbReference type="NCBI Taxonomy" id="3299032"/>
    <lineage>
        <taxon>Bacteria</taxon>
        <taxon>Pseudomonadati</taxon>
        <taxon>Pseudomonadota</taxon>
        <taxon>Betaproteobacteria</taxon>
        <taxon>Burkholderiales</taxon>
        <taxon>Sphaerotilaceae</taxon>
        <taxon>Roseateles</taxon>
    </lineage>
</organism>
<dbReference type="Proteomes" id="UP001606210">
    <property type="component" value="Unassembled WGS sequence"/>
</dbReference>